<organism evidence="1 2">
    <name type="scientific">Ureibacillus xyleni</name>
    <dbReference type="NCBI Taxonomy" id="614648"/>
    <lineage>
        <taxon>Bacteria</taxon>
        <taxon>Bacillati</taxon>
        <taxon>Bacillota</taxon>
        <taxon>Bacilli</taxon>
        <taxon>Bacillales</taxon>
        <taxon>Caryophanaceae</taxon>
        <taxon>Ureibacillus</taxon>
    </lineage>
</organism>
<sequence length="241" mass="28372">MKKLYDEHFILEQLASGKTREELALELGHKDYRSLDMYMRRRDYTWDSEYQTYIAGVRVLSKEDLQEKDPRGKAADIIKYFQFEKDPKVVAEMADFQNHRALSIFMKDKGYEWDSQLGNYKVIKQEQHPFQKADKPAINKPISKSKTAKISEEYEELLSYLITRKKELADILETSYHNTFPQYRVPGETHSKSVQMASSLDKLVRVYCKEHNVQQKDIFQVALIEFFRKYGYAGEVKALIG</sequence>
<evidence type="ECO:0000313" key="2">
    <source>
        <dbReference type="Proteomes" id="UP000219636"/>
    </source>
</evidence>
<dbReference type="RefSeq" id="WP_097071750.1">
    <property type="nucleotide sequence ID" value="NZ_OBMQ01000001.1"/>
</dbReference>
<dbReference type="AlphaFoldDB" id="A0A285R971"/>
<dbReference type="OrthoDB" id="2373107at2"/>
<reference evidence="2" key="1">
    <citation type="submission" date="2017-08" db="EMBL/GenBank/DDBJ databases">
        <authorList>
            <person name="Varghese N."/>
            <person name="Submissions S."/>
        </authorList>
    </citation>
    <scope>NUCLEOTIDE SEQUENCE [LARGE SCALE GENOMIC DNA]</scope>
    <source>
        <strain evidence="2">JC22</strain>
    </source>
</reference>
<protein>
    <submittedName>
        <fullName evidence="1">Uncharacterized protein</fullName>
    </submittedName>
</protein>
<gene>
    <name evidence="1" type="ORF">SAMN05880501_101160</name>
</gene>
<accession>A0A285R971</accession>
<name>A0A285R971_9BACL</name>
<keyword evidence="2" id="KW-1185">Reference proteome</keyword>
<evidence type="ECO:0000313" key="1">
    <source>
        <dbReference type="EMBL" id="SOB90434.1"/>
    </source>
</evidence>
<proteinExistence type="predicted"/>
<dbReference type="Proteomes" id="UP000219636">
    <property type="component" value="Unassembled WGS sequence"/>
</dbReference>
<dbReference type="EMBL" id="OBMQ01000001">
    <property type="protein sequence ID" value="SOB90434.1"/>
    <property type="molecule type" value="Genomic_DNA"/>
</dbReference>